<dbReference type="GO" id="GO:0044550">
    <property type="term" value="P:secondary metabolite biosynthetic process"/>
    <property type="evidence" value="ECO:0007669"/>
    <property type="project" value="UniProtKB-ARBA"/>
</dbReference>
<dbReference type="GO" id="GO:0008171">
    <property type="term" value="F:O-methyltransferase activity"/>
    <property type="evidence" value="ECO:0007669"/>
    <property type="project" value="InterPro"/>
</dbReference>
<reference evidence="6" key="1">
    <citation type="submission" date="2022-11" db="EMBL/GenBank/DDBJ databases">
        <authorList>
            <person name="Petersen C."/>
        </authorList>
    </citation>
    <scope>NUCLEOTIDE SEQUENCE</scope>
    <source>
        <strain evidence="6">IBT 34128</strain>
    </source>
</reference>
<keyword evidence="2" id="KW-0808">Transferase</keyword>
<keyword evidence="4" id="KW-0732">Signal</keyword>
<proteinExistence type="predicted"/>
<dbReference type="OrthoDB" id="2410195at2759"/>
<evidence type="ECO:0000256" key="1">
    <source>
        <dbReference type="ARBA" id="ARBA00022603"/>
    </source>
</evidence>
<sequence>MLILTSNRPLKLPRSTLLSILGFFCLLSKARGVSGSLCVAQLADGTGADRDFIAHIMPVVSSLGFCSSSAQDVYSANEMTAVVAQIVGNNQVSSLHNTKRTLDPGRSLHQNRKMRWFELYPIGRLLGHGVPYNDTIFLVDIYGGQCDNLRTFKARFPYLPGRMVLQDIPVVVEGASSSESRIEVMSHILFDPQALKGARAYLFGSVFQNWPDHICRQILRNTIAAMASDHSCILIMDFLHDPNSCFNQTSYGFRMDSIGAGVVRTEVQWKDLLSSAGLRITGIWNQDPGMETLIEGVPAGRDGAR</sequence>
<keyword evidence="3" id="KW-0949">S-adenosyl-L-methionine</keyword>
<evidence type="ECO:0000256" key="4">
    <source>
        <dbReference type="SAM" id="SignalP"/>
    </source>
</evidence>
<dbReference type="RefSeq" id="XP_056510666.1">
    <property type="nucleotide sequence ID" value="XM_056657866.1"/>
</dbReference>
<name>A0A9W9F2V8_9EURO</name>
<dbReference type="Pfam" id="PF00891">
    <property type="entry name" value="Methyltransf_2"/>
    <property type="match status" value="1"/>
</dbReference>
<dbReference type="Gene3D" id="3.40.50.150">
    <property type="entry name" value="Vaccinia Virus protein VP39"/>
    <property type="match status" value="1"/>
</dbReference>
<dbReference type="InterPro" id="IPR016461">
    <property type="entry name" value="COMT-like"/>
</dbReference>
<comment type="caution">
    <text evidence="6">The sequence shown here is derived from an EMBL/GenBank/DDBJ whole genome shotgun (WGS) entry which is preliminary data.</text>
</comment>
<dbReference type="PANTHER" id="PTHR43712:SF11">
    <property type="entry name" value="O-METHYLTRANSFERASE (AFU_ORTHOLOGUE AFUA_2G17820)-RELATED"/>
    <property type="match status" value="1"/>
</dbReference>
<dbReference type="AlphaFoldDB" id="A0A9W9F2V8"/>
<dbReference type="Proteomes" id="UP001141434">
    <property type="component" value="Unassembled WGS sequence"/>
</dbReference>
<reference evidence="6" key="2">
    <citation type="journal article" date="2023" name="IMA Fungus">
        <title>Comparative genomic study of the Penicillium genus elucidates a diverse pangenome and 15 lateral gene transfer events.</title>
        <authorList>
            <person name="Petersen C."/>
            <person name="Sorensen T."/>
            <person name="Nielsen M.R."/>
            <person name="Sondergaard T.E."/>
            <person name="Sorensen J.L."/>
            <person name="Fitzpatrick D.A."/>
            <person name="Frisvad J.C."/>
            <person name="Nielsen K.L."/>
        </authorList>
    </citation>
    <scope>NUCLEOTIDE SEQUENCE</scope>
    <source>
        <strain evidence="6">IBT 34128</strain>
    </source>
</reference>
<dbReference type="GeneID" id="81397035"/>
<gene>
    <name evidence="6" type="ORF">NUU61_007341</name>
</gene>
<feature type="signal peptide" evidence="4">
    <location>
        <begin position="1"/>
        <end position="32"/>
    </location>
</feature>
<dbReference type="GO" id="GO:0032259">
    <property type="term" value="P:methylation"/>
    <property type="evidence" value="ECO:0007669"/>
    <property type="project" value="UniProtKB-KW"/>
</dbReference>
<dbReference type="PROSITE" id="PS51683">
    <property type="entry name" value="SAM_OMT_II"/>
    <property type="match status" value="1"/>
</dbReference>
<evidence type="ECO:0000313" key="7">
    <source>
        <dbReference type="Proteomes" id="UP001141434"/>
    </source>
</evidence>
<evidence type="ECO:0000259" key="5">
    <source>
        <dbReference type="Pfam" id="PF00891"/>
    </source>
</evidence>
<dbReference type="InterPro" id="IPR001077">
    <property type="entry name" value="COMT_C"/>
</dbReference>
<evidence type="ECO:0000256" key="2">
    <source>
        <dbReference type="ARBA" id="ARBA00022679"/>
    </source>
</evidence>
<evidence type="ECO:0000256" key="3">
    <source>
        <dbReference type="ARBA" id="ARBA00022691"/>
    </source>
</evidence>
<keyword evidence="1" id="KW-0489">Methyltransferase</keyword>
<feature type="domain" description="O-methyltransferase C-terminal" evidence="5">
    <location>
        <begin position="137"/>
        <end position="278"/>
    </location>
</feature>
<accession>A0A9W9F2V8</accession>
<feature type="chain" id="PRO_5040976475" description="O-methyltransferase C-terminal domain-containing protein" evidence="4">
    <location>
        <begin position="33"/>
        <end position="305"/>
    </location>
</feature>
<protein>
    <recommendedName>
        <fullName evidence="5">O-methyltransferase C-terminal domain-containing protein</fullName>
    </recommendedName>
</protein>
<evidence type="ECO:0000313" key="6">
    <source>
        <dbReference type="EMBL" id="KAJ5092471.1"/>
    </source>
</evidence>
<keyword evidence="7" id="KW-1185">Reference proteome</keyword>
<dbReference type="SUPFAM" id="SSF53335">
    <property type="entry name" value="S-adenosyl-L-methionine-dependent methyltransferases"/>
    <property type="match status" value="1"/>
</dbReference>
<dbReference type="EMBL" id="JAPMSZ010000009">
    <property type="protein sequence ID" value="KAJ5092471.1"/>
    <property type="molecule type" value="Genomic_DNA"/>
</dbReference>
<dbReference type="InterPro" id="IPR029063">
    <property type="entry name" value="SAM-dependent_MTases_sf"/>
</dbReference>
<dbReference type="PANTHER" id="PTHR43712">
    <property type="entry name" value="PUTATIVE (AFU_ORTHOLOGUE AFUA_4G14580)-RELATED"/>
    <property type="match status" value="1"/>
</dbReference>
<organism evidence="6 7">
    <name type="scientific">Penicillium alfredii</name>
    <dbReference type="NCBI Taxonomy" id="1506179"/>
    <lineage>
        <taxon>Eukaryota</taxon>
        <taxon>Fungi</taxon>
        <taxon>Dikarya</taxon>
        <taxon>Ascomycota</taxon>
        <taxon>Pezizomycotina</taxon>
        <taxon>Eurotiomycetes</taxon>
        <taxon>Eurotiomycetidae</taxon>
        <taxon>Eurotiales</taxon>
        <taxon>Aspergillaceae</taxon>
        <taxon>Penicillium</taxon>
    </lineage>
</organism>